<dbReference type="GO" id="GO:0004148">
    <property type="term" value="F:dihydrolipoyl dehydrogenase (NADH) activity"/>
    <property type="evidence" value="ECO:0007669"/>
    <property type="project" value="TreeGrafter"/>
</dbReference>
<evidence type="ECO:0000259" key="12">
    <source>
        <dbReference type="Pfam" id="PF02852"/>
    </source>
</evidence>
<evidence type="ECO:0000256" key="7">
    <source>
        <dbReference type="ARBA" id="ARBA00023284"/>
    </source>
</evidence>
<evidence type="ECO:0000256" key="9">
    <source>
        <dbReference type="PIRSR" id="PIRSR000350-3"/>
    </source>
</evidence>
<name>A0A251YUN9_9MICO</name>
<evidence type="ECO:0000256" key="6">
    <source>
        <dbReference type="ARBA" id="ARBA00023157"/>
    </source>
</evidence>
<feature type="binding site" evidence="9">
    <location>
        <position position="322"/>
    </location>
    <ligand>
        <name>FAD</name>
        <dbReference type="ChEBI" id="CHEBI:57692"/>
    </ligand>
</feature>
<reference evidence="14 15" key="1">
    <citation type="submission" date="2016-08" db="EMBL/GenBank/DDBJ databases">
        <title>Genome sequence of Clavibacter michiganensis spp strain CFBP8019.</title>
        <authorList>
            <person name="Thapa S.P."/>
            <person name="Coaker G."/>
            <person name="Jacques M.-A."/>
        </authorList>
    </citation>
    <scope>NUCLEOTIDE SEQUENCE [LARGE SCALE GENOMIC DNA]</scope>
    <source>
        <strain evidence="14">CFBP8019</strain>
    </source>
</reference>
<evidence type="ECO:0000256" key="1">
    <source>
        <dbReference type="ARBA" id="ARBA00007532"/>
    </source>
</evidence>
<comment type="cofactor">
    <cofactor evidence="9">
        <name>FAD</name>
        <dbReference type="ChEBI" id="CHEBI:57692"/>
    </cofactor>
    <text evidence="9">Binds 1 FAD per subunit.</text>
</comment>
<keyword evidence="3 9" id="KW-0274">FAD</keyword>
<dbReference type="PRINTS" id="PR00368">
    <property type="entry name" value="FADPNR"/>
</dbReference>
<evidence type="ECO:0000256" key="5">
    <source>
        <dbReference type="ARBA" id="ARBA00023027"/>
    </source>
</evidence>
<comment type="similarity">
    <text evidence="1 11">Belongs to the class-I pyridine nucleotide-disulfide oxidoreductase family.</text>
</comment>
<dbReference type="PANTHER" id="PTHR22912">
    <property type="entry name" value="DISULFIDE OXIDOREDUCTASE"/>
    <property type="match status" value="1"/>
</dbReference>
<evidence type="ECO:0000259" key="13">
    <source>
        <dbReference type="Pfam" id="PF07992"/>
    </source>
</evidence>
<dbReference type="AlphaFoldDB" id="A0A251YUN9"/>
<dbReference type="GO" id="GO:0006103">
    <property type="term" value="P:2-oxoglutarate metabolic process"/>
    <property type="evidence" value="ECO:0007669"/>
    <property type="project" value="TreeGrafter"/>
</dbReference>
<comment type="caution">
    <text evidence="14">The sequence shown here is derived from an EMBL/GenBank/DDBJ whole genome shotgun (WGS) entry which is preliminary data.</text>
</comment>
<gene>
    <name evidence="14" type="primary">mtr</name>
    <name evidence="14" type="ORF">BFL37_01240</name>
</gene>
<protein>
    <submittedName>
        <fullName evidence="14">Mycothione reductase</fullName>
    </submittedName>
</protein>
<dbReference type="InterPro" id="IPR023753">
    <property type="entry name" value="FAD/NAD-binding_dom"/>
</dbReference>
<dbReference type="PIRSF" id="PIRSF000350">
    <property type="entry name" value="Mercury_reductase_MerA"/>
    <property type="match status" value="1"/>
</dbReference>
<evidence type="ECO:0000256" key="11">
    <source>
        <dbReference type="RuleBase" id="RU003691"/>
    </source>
</evidence>
<feature type="active site" description="Proton acceptor" evidence="8">
    <location>
        <position position="457"/>
    </location>
</feature>
<accession>A0A251YUN9</accession>
<dbReference type="NCBIfam" id="NF005884">
    <property type="entry name" value="PRK07846.1"/>
    <property type="match status" value="1"/>
</dbReference>
<dbReference type="SUPFAM" id="SSF55424">
    <property type="entry name" value="FAD/NAD-linked reductases, dimerisation (C-terminal) domain"/>
    <property type="match status" value="1"/>
</dbReference>
<dbReference type="EMBL" id="MDJZ01000003">
    <property type="protein sequence ID" value="OUE27951.1"/>
    <property type="molecule type" value="Genomic_DNA"/>
</dbReference>
<dbReference type="InterPro" id="IPR004099">
    <property type="entry name" value="Pyr_nucl-diS_OxRdtase_dimer"/>
</dbReference>
<dbReference type="InterPro" id="IPR016156">
    <property type="entry name" value="FAD/NAD-linked_Rdtase_dimer_sf"/>
</dbReference>
<feature type="binding site" evidence="9">
    <location>
        <position position="276"/>
    </location>
    <ligand>
        <name>NAD(+)</name>
        <dbReference type="ChEBI" id="CHEBI:57540"/>
    </ligand>
</feature>
<keyword evidence="5 9" id="KW-0520">NAD</keyword>
<feature type="binding site" evidence="9">
    <location>
        <begin position="190"/>
        <end position="197"/>
    </location>
    <ligand>
        <name>NAD(+)</name>
        <dbReference type="ChEBI" id="CHEBI:57540"/>
    </ligand>
</feature>
<dbReference type="PROSITE" id="PS00076">
    <property type="entry name" value="PYRIDINE_REDOX_1"/>
    <property type="match status" value="1"/>
</dbReference>
<dbReference type="SUPFAM" id="SSF51905">
    <property type="entry name" value="FAD/NAD(P)-binding domain"/>
    <property type="match status" value="1"/>
</dbReference>
<dbReference type="InterPro" id="IPR001100">
    <property type="entry name" value="Pyr_nuc-diS_OxRdtase"/>
</dbReference>
<dbReference type="Pfam" id="PF07992">
    <property type="entry name" value="Pyr_redox_2"/>
    <property type="match status" value="1"/>
</dbReference>
<evidence type="ECO:0000256" key="8">
    <source>
        <dbReference type="PIRSR" id="PIRSR000350-2"/>
    </source>
</evidence>
<sequence length="494" mass="52486">MSREMTDQDQDQQADERYDLVIVGAGSGNSIVDERFADQRVLLVDDGEHFGGTCLNAGCIPTKMLVHVADVAAGTRDAATLGIRASVDAVDWPAIRARVFGRIDAISEGGREWRESGMENVTLLRESVGFESPGVLVSASGQRIIADRIVLAAGSRPRPLPAVYAPDPDIHDSDSIMRIAELPASLLIVGGGYVAAEFAHVFSHLGVHVTQVARSAHLLGNLDQDVSTRFTTLARTQWDVITDCEVEEIERDGDVLRSRLASGHLVETEAVLVALGRVPNTDTLAVANAGYDLHDDGRIVVDARQRVLADGEPVPGVFALGDISADHQLKHVANHQARVVQHNLLHPDDLTGGAPGPVPQAVFSRPQIGSFGLTEAEAREAGPVVTIEQPYSSTAWGWALEDTTSFCKLVVDPRDGGTLLGAHIIGSDSAALIQPLLTAASLGHRVTGLARAQYWPHPAVTEVVENALLAAESAVADWARENGAGLAPADADRP</sequence>
<dbReference type="GO" id="GO:0050660">
    <property type="term" value="F:flavin adenine dinucleotide binding"/>
    <property type="evidence" value="ECO:0007669"/>
    <property type="project" value="TreeGrafter"/>
</dbReference>
<dbReference type="Proteomes" id="UP000195101">
    <property type="component" value="Unassembled WGS sequence"/>
</dbReference>
<proteinExistence type="inferred from homology"/>
<keyword evidence="7 11" id="KW-0676">Redox-active center</keyword>
<organism evidence="14 15">
    <name type="scientific">Clavibacter michiganensis</name>
    <dbReference type="NCBI Taxonomy" id="28447"/>
    <lineage>
        <taxon>Bacteria</taxon>
        <taxon>Bacillati</taxon>
        <taxon>Actinomycetota</taxon>
        <taxon>Actinomycetes</taxon>
        <taxon>Micrococcales</taxon>
        <taxon>Microbacteriaceae</taxon>
        <taxon>Clavibacter</taxon>
    </lineage>
</organism>
<evidence type="ECO:0000256" key="2">
    <source>
        <dbReference type="ARBA" id="ARBA00022630"/>
    </source>
</evidence>
<dbReference type="Gene3D" id="3.50.50.60">
    <property type="entry name" value="FAD/NAD(P)-binding domain"/>
    <property type="match status" value="2"/>
</dbReference>
<feature type="disulfide bond" description="Redox-active" evidence="10">
    <location>
        <begin position="54"/>
        <end position="59"/>
    </location>
</feature>
<keyword evidence="6" id="KW-1015">Disulfide bond</keyword>
<keyword evidence="4 11" id="KW-0560">Oxidoreductase</keyword>
<feature type="domain" description="FAD/NAD(P)-binding" evidence="13">
    <location>
        <begin position="18"/>
        <end position="336"/>
    </location>
</feature>
<feature type="domain" description="Pyridine nucleotide-disulphide oxidoreductase dimerisation" evidence="12">
    <location>
        <begin position="358"/>
        <end position="467"/>
    </location>
</feature>
<evidence type="ECO:0000256" key="10">
    <source>
        <dbReference type="PIRSR" id="PIRSR000350-4"/>
    </source>
</evidence>
<evidence type="ECO:0000256" key="4">
    <source>
        <dbReference type="ARBA" id="ARBA00023002"/>
    </source>
</evidence>
<keyword evidence="2 11" id="KW-0285">Flavoprotein</keyword>
<keyword evidence="9" id="KW-0547">Nucleotide-binding</keyword>
<evidence type="ECO:0000256" key="3">
    <source>
        <dbReference type="ARBA" id="ARBA00022827"/>
    </source>
</evidence>
<evidence type="ECO:0000313" key="14">
    <source>
        <dbReference type="EMBL" id="OUE27951.1"/>
    </source>
</evidence>
<dbReference type="Pfam" id="PF02852">
    <property type="entry name" value="Pyr_redox_dim"/>
    <property type="match status" value="1"/>
</dbReference>
<dbReference type="InterPro" id="IPR050151">
    <property type="entry name" value="Class-I_Pyr_Nuc-Dis_Oxidored"/>
</dbReference>
<evidence type="ECO:0000313" key="15">
    <source>
        <dbReference type="Proteomes" id="UP000195101"/>
    </source>
</evidence>
<dbReference type="PANTHER" id="PTHR22912:SF217">
    <property type="entry name" value="DIHYDROLIPOYL DEHYDROGENASE"/>
    <property type="match status" value="1"/>
</dbReference>
<dbReference type="InterPro" id="IPR036188">
    <property type="entry name" value="FAD/NAD-bd_sf"/>
</dbReference>
<keyword evidence="15" id="KW-1185">Reference proteome</keyword>
<feature type="binding site" evidence="9">
    <location>
        <position position="63"/>
    </location>
    <ligand>
        <name>FAD</name>
        <dbReference type="ChEBI" id="CHEBI:57692"/>
    </ligand>
</feature>
<dbReference type="InterPro" id="IPR012999">
    <property type="entry name" value="Pyr_OxRdtase_I_AS"/>
</dbReference>
<dbReference type="PRINTS" id="PR00411">
    <property type="entry name" value="PNDRDTASEI"/>
</dbReference>
<dbReference type="Gene3D" id="3.30.390.30">
    <property type="match status" value="1"/>
</dbReference>